<feature type="transmembrane region" description="Helical" evidence="6">
    <location>
        <begin position="36"/>
        <end position="56"/>
    </location>
</feature>
<keyword evidence="3 6" id="KW-0812">Transmembrane</keyword>
<evidence type="ECO:0000313" key="9">
    <source>
        <dbReference type="Proteomes" id="UP001649381"/>
    </source>
</evidence>
<dbReference type="InterPro" id="IPR015414">
    <property type="entry name" value="TMEM64"/>
</dbReference>
<keyword evidence="2 6" id="KW-1003">Cell membrane</keyword>
<accession>A0ABS9GYI8</accession>
<feature type="transmembrane region" description="Helical" evidence="6">
    <location>
        <begin position="141"/>
        <end position="164"/>
    </location>
</feature>
<evidence type="ECO:0000256" key="1">
    <source>
        <dbReference type="ARBA" id="ARBA00004651"/>
    </source>
</evidence>
<dbReference type="PANTHER" id="PTHR12677:SF55">
    <property type="entry name" value="UNDECAPRENYL PHOSPHATE TRANSPORTER SAOUHSC_00901-RELATED"/>
    <property type="match status" value="1"/>
</dbReference>
<comment type="subcellular location">
    <subcellularLocation>
        <location evidence="1 6">Cell membrane</location>
        <topology evidence="1 6">Multi-pass membrane protein</topology>
    </subcellularLocation>
</comment>
<evidence type="ECO:0000256" key="4">
    <source>
        <dbReference type="ARBA" id="ARBA00022989"/>
    </source>
</evidence>
<evidence type="ECO:0000259" key="7">
    <source>
        <dbReference type="Pfam" id="PF09335"/>
    </source>
</evidence>
<comment type="caution">
    <text evidence="8">The sequence shown here is derived from an EMBL/GenBank/DDBJ whole genome shotgun (WGS) entry which is preliminary data.</text>
</comment>
<sequence>MGVYWEKFKYFLTDLSQEDILRWLEEYKDLGPFPGILLPMLEAFIPILPLVLFVAGNAAAYGFFWGVLFSWIGTVFGSIFVYLLVRKFAQQKFMKFVANHKKSKSLLDWVEKKGFGLLFVLYCFPFTPSALINVVCGLSRINTLTFVLAVSLGKLVMVFFISYIGHDFFSIIKEPVKMIIISAVIFILWLFGKLLERKLHTPLKTKINE</sequence>
<feature type="transmembrane region" description="Helical" evidence="6">
    <location>
        <begin position="114"/>
        <end position="135"/>
    </location>
</feature>
<protein>
    <recommendedName>
        <fullName evidence="6">TVP38/TMEM64 family membrane protein</fullName>
    </recommendedName>
</protein>
<keyword evidence="5 6" id="KW-0472">Membrane</keyword>
<feature type="transmembrane region" description="Helical" evidence="6">
    <location>
        <begin position="62"/>
        <end position="85"/>
    </location>
</feature>
<gene>
    <name evidence="8" type="ORF">L2716_03370</name>
</gene>
<dbReference type="Pfam" id="PF09335">
    <property type="entry name" value="VTT_dom"/>
    <property type="match status" value="1"/>
</dbReference>
<feature type="domain" description="VTT" evidence="7">
    <location>
        <begin position="49"/>
        <end position="166"/>
    </location>
</feature>
<comment type="similarity">
    <text evidence="6">Belongs to the TVP38/TMEM64 family.</text>
</comment>
<dbReference type="Proteomes" id="UP001649381">
    <property type="component" value="Unassembled WGS sequence"/>
</dbReference>
<dbReference type="PANTHER" id="PTHR12677">
    <property type="entry name" value="GOLGI APPARATUS MEMBRANE PROTEIN TVP38-RELATED"/>
    <property type="match status" value="1"/>
</dbReference>
<evidence type="ECO:0000313" key="8">
    <source>
        <dbReference type="EMBL" id="MCF6136755.1"/>
    </source>
</evidence>
<dbReference type="InterPro" id="IPR032816">
    <property type="entry name" value="VTT_dom"/>
</dbReference>
<proteinExistence type="inferred from homology"/>
<evidence type="ECO:0000256" key="2">
    <source>
        <dbReference type="ARBA" id="ARBA00022475"/>
    </source>
</evidence>
<name>A0ABS9GYI8_9BACL</name>
<keyword evidence="9" id="KW-1185">Reference proteome</keyword>
<dbReference type="EMBL" id="JAKIJS010000001">
    <property type="protein sequence ID" value="MCF6136755.1"/>
    <property type="molecule type" value="Genomic_DNA"/>
</dbReference>
<feature type="transmembrane region" description="Helical" evidence="6">
    <location>
        <begin position="176"/>
        <end position="195"/>
    </location>
</feature>
<dbReference type="RefSeq" id="WP_236331780.1">
    <property type="nucleotide sequence ID" value="NZ_JAKIJS010000001.1"/>
</dbReference>
<evidence type="ECO:0000256" key="3">
    <source>
        <dbReference type="ARBA" id="ARBA00022692"/>
    </source>
</evidence>
<keyword evidence="4 6" id="KW-1133">Transmembrane helix</keyword>
<reference evidence="8 9" key="1">
    <citation type="submission" date="2022-01" db="EMBL/GenBank/DDBJ databases">
        <title>Alkalihalobacillus sp. EGI L200015, a novel bacterium isolated from a salt lake sediment.</title>
        <authorList>
            <person name="Gao L."/>
            <person name="Fang B.-Z."/>
            <person name="Li W.-J."/>
        </authorList>
    </citation>
    <scope>NUCLEOTIDE SEQUENCE [LARGE SCALE GENOMIC DNA]</scope>
    <source>
        <strain evidence="8 9">KCTC 12718</strain>
    </source>
</reference>
<evidence type="ECO:0000256" key="6">
    <source>
        <dbReference type="RuleBase" id="RU366058"/>
    </source>
</evidence>
<evidence type="ECO:0000256" key="5">
    <source>
        <dbReference type="ARBA" id="ARBA00023136"/>
    </source>
</evidence>
<organism evidence="8 9">
    <name type="scientific">Pseudalkalibacillus berkeleyi</name>
    <dbReference type="NCBI Taxonomy" id="1069813"/>
    <lineage>
        <taxon>Bacteria</taxon>
        <taxon>Bacillati</taxon>
        <taxon>Bacillota</taxon>
        <taxon>Bacilli</taxon>
        <taxon>Bacillales</taxon>
        <taxon>Fictibacillaceae</taxon>
        <taxon>Pseudalkalibacillus</taxon>
    </lineage>
</organism>